<dbReference type="EMBL" id="DXDC01000080">
    <property type="protein sequence ID" value="HIY65164.1"/>
    <property type="molecule type" value="Genomic_DNA"/>
</dbReference>
<evidence type="ECO:0000313" key="6">
    <source>
        <dbReference type="Proteomes" id="UP000824005"/>
    </source>
</evidence>
<evidence type="ECO:0000256" key="3">
    <source>
        <dbReference type="ARBA" id="ARBA00022840"/>
    </source>
</evidence>
<dbReference type="PRINTS" id="PR01438">
    <property type="entry name" value="UNVRSLSTRESS"/>
</dbReference>
<dbReference type="Pfam" id="PF00582">
    <property type="entry name" value="Usp"/>
    <property type="match status" value="2"/>
</dbReference>
<dbReference type="InterPro" id="IPR006015">
    <property type="entry name" value="Universal_stress_UspA"/>
</dbReference>
<organism evidence="5 6">
    <name type="scientific">Candidatus Agrococcus pullicola</name>
    <dbReference type="NCBI Taxonomy" id="2838429"/>
    <lineage>
        <taxon>Bacteria</taxon>
        <taxon>Bacillati</taxon>
        <taxon>Actinomycetota</taxon>
        <taxon>Actinomycetes</taxon>
        <taxon>Micrococcales</taxon>
        <taxon>Microbacteriaceae</taxon>
        <taxon>Agrococcus</taxon>
    </lineage>
</organism>
<dbReference type="GO" id="GO:0005524">
    <property type="term" value="F:ATP binding"/>
    <property type="evidence" value="ECO:0007669"/>
    <property type="project" value="UniProtKB-KW"/>
</dbReference>
<reference evidence="5" key="1">
    <citation type="journal article" date="2021" name="PeerJ">
        <title>Extensive microbial diversity within the chicken gut microbiome revealed by metagenomics and culture.</title>
        <authorList>
            <person name="Gilroy R."/>
            <person name="Ravi A."/>
            <person name="Getino M."/>
            <person name="Pursley I."/>
            <person name="Horton D.L."/>
            <person name="Alikhan N.F."/>
            <person name="Baker D."/>
            <person name="Gharbi K."/>
            <person name="Hall N."/>
            <person name="Watson M."/>
            <person name="Adriaenssens E.M."/>
            <person name="Foster-Nyarko E."/>
            <person name="Jarju S."/>
            <person name="Secka A."/>
            <person name="Antonio M."/>
            <person name="Oren A."/>
            <person name="Chaudhuri R.R."/>
            <person name="La Ragione R."/>
            <person name="Hildebrand F."/>
            <person name="Pallen M.J."/>
        </authorList>
    </citation>
    <scope>NUCLEOTIDE SEQUENCE</scope>
    <source>
        <strain evidence="5">ChiGjej1B1-98</strain>
    </source>
</reference>
<dbReference type="PANTHER" id="PTHR46268:SF27">
    <property type="entry name" value="UNIVERSAL STRESS PROTEIN RV2623"/>
    <property type="match status" value="1"/>
</dbReference>
<keyword evidence="2" id="KW-0547">Nucleotide-binding</keyword>
<comment type="similarity">
    <text evidence="1">Belongs to the universal stress protein A family.</text>
</comment>
<evidence type="ECO:0000313" key="5">
    <source>
        <dbReference type="EMBL" id="HIY65164.1"/>
    </source>
</evidence>
<dbReference type="SUPFAM" id="SSF52402">
    <property type="entry name" value="Adenine nucleotide alpha hydrolases-like"/>
    <property type="match status" value="2"/>
</dbReference>
<evidence type="ECO:0000256" key="1">
    <source>
        <dbReference type="ARBA" id="ARBA00008791"/>
    </source>
</evidence>
<feature type="domain" description="UspA" evidence="4">
    <location>
        <begin position="1"/>
        <end position="138"/>
    </location>
</feature>
<dbReference type="AlphaFoldDB" id="A0A9D2C8U7"/>
<feature type="domain" description="UspA" evidence="4">
    <location>
        <begin position="147"/>
        <end position="282"/>
    </location>
</feature>
<accession>A0A9D2C8U7</accession>
<reference evidence="5" key="2">
    <citation type="submission" date="2021-04" db="EMBL/GenBank/DDBJ databases">
        <authorList>
            <person name="Gilroy R."/>
        </authorList>
    </citation>
    <scope>NUCLEOTIDE SEQUENCE</scope>
    <source>
        <strain evidence="5">ChiGjej1B1-98</strain>
    </source>
</reference>
<dbReference type="InterPro" id="IPR006016">
    <property type="entry name" value="UspA"/>
</dbReference>
<comment type="caution">
    <text evidence="5">The sequence shown here is derived from an EMBL/GenBank/DDBJ whole genome shotgun (WGS) entry which is preliminary data.</text>
</comment>
<dbReference type="Gene3D" id="3.40.50.620">
    <property type="entry name" value="HUPs"/>
    <property type="match status" value="2"/>
</dbReference>
<dbReference type="InterPro" id="IPR014729">
    <property type="entry name" value="Rossmann-like_a/b/a_fold"/>
</dbReference>
<proteinExistence type="inferred from homology"/>
<keyword evidence="3" id="KW-0067">ATP-binding</keyword>
<dbReference type="PANTHER" id="PTHR46268">
    <property type="entry name" value="STRESS RESPONSE PROTEIN NHAX"/>
    <property type="match status" value="1"/>
</dbReference>
<sequence>MTERIVVGLNGSGSSNNALTWAAKRAAKRNAELALAHIVDRGVGLFDAPEFLHDARVRGEELLGDVAEEAKRIAPGVRVTTELLEESGISEAFAELSEDAALIVVGSDSRGERAGEEQRGAHSYRVAAGSKAPVLVIPDIDAAGRRGVVVGVDGSEVSNNAIAYAAAEADQLGEPLIAVSAWMEPRANFGREYVFTPEILESIALSTAQEQDEALRQVVEQYPELEIERVVENGDPARALLQRAQNASLLVVGSHGRGTFRRLLLGSVSHAVLSSLVAPTVVHR</sequence>
<protein>
    <submittedName>
        <fullName evidence="5">Universal stress protein</fullName>
    </submittedName>
</protein>
<evidence type="ECO:0000259" key="4">
    <source>
        <dbReference type="Pfam" id="PF00582"/>
    </source>
</evidence>
<evidence type="ECO:0000256" key="2">
    <source>
        <dbReference type="ARBA" id="ARBA00022741"/>
    </source>
</evidence>
<gene>
    <name evidence="5" type="ORF">H9830_02675</name>
</gene>
<dbReference type="Proteomes" id="UP000824005">
    <property type="component" value="Unassembled WGS sequence"/>
</dbReference>
<name>A0A9D2C8U7_9MICO</name>